<gene>
    <name evidence="4" type="ORF">SAMN04488035_0061</name>
</gene>
<dbReference type="RefSeq" id="WP_093374133.1">
    <property type="nucleotide sequence ID" value="NZ_BNAN01000001.1"/>
</dbReference>
<dbReference type="SUPFAM" id="SSF51735">
    <property type="entry name" value="NAD(P)-binding Rossmann-fold domains"/>
    <property type="match status" value="1"/>
</dbReference>
<evidence type="ECO:0000259" key="3">
    <source>
        <dbReference type="SMART" id="SM00829"/>
    </source>
</evidence>
<evidence type="ECO:0000313" key="5">
    <source>
        <dbReference type="Proteomes" id="UP000198520"/>
    </source>
</evidence>
<dbReference type="SUPFAM" id="SSF50129">
    <property type="entry name" value="GroES-like"/>
    <property type="match status" value="1"/>
</dbReference>
<accession>A0A1I2CCG6</accession>
<name>A0A1I2CCG6_9MICO</name>
<evidence type="ECO:0000256" key="1">
    <source>
        <dbReference type="ARBA" id="ARBA00022857"/>
    </source>
</evidence>
<dbReference type="Gene3D" id="3.90.180.10">
    <property type="entry name" value="Medium-chain alcohol dehydrogenases, catalytic domain"/>
    <property type="match status" value="1"/>
</dbReference>
<reference evidence="5" key="1">
    <citation type="submission" date="2016-10" db="EMBL/GenBank/DDBJ databases">
        <authorList>
            <person name="Varghese N."/>
            <person name="Submissions S."/>
        </authorList>
    </citation>
    <scope>NUCLEOTIDE SEQUENCE [LARGE SCALE GENOMIC DNA]</scope>
    <source>
        <strain evidence="5">DSM 19083</strain>
    </source>
</reference>
<dbReference type="PANTHER" id="PTHR48106:SF8">
    <property type="entry name" value="OS02G0805600 PROTEIN"/>
    <property type="match status" value="1"/>
</dbReference>
<dbReference type="STRING" id="285351.SAMN04488035_0061"/>
<protein>
    <submittedName>
        <fullName evidence="4">Putative NAD(P)H quinone oxidoreductase, PIG3 family</fullName>
    </submittedName>
</protein>
<dbReference type="InterPro" id="IPR011032">
    <property type="entry name" value="GroES-like_sf"/>
</dbReference>
<keyword evidence="1" id="KW-0521">NADP</keyword>
<dbReference type="NCBIfam" id="TIGR02824">
    <property type="entry name" value="quinone_pig3"/>
    <property type="match status" value="1"/>
</dbReference>
<keyword evidence="2" id="KW-0560">Oxidoreductase</keyword>
<dbReference type="InterPro" id="IPR014189">
    <property type="entry name" value="Quinone_OxRdtase_PIG3"/>
</dbReference>
<dbReference type="Gene3D" id="3.40.50.720">
    <property type="entry name" value="NAD(P)-binding Rossmann-like Domain"/>
    <property type="match status" value="1"/>
</dbReference>
<dbReference type="GO" id="GO:0016651">
    <property type="term" value="F:oxidoreductase activity, acting on NAD(P)H"/>
    <property type="evidence" value="ECO:0007669"/>
    <property type="project" value="TreeGrafter"/>
</dbReference>
<keyword evidence="5" id="KW-1185">Reference proteome</keyword>
<dbReference type="GO" id="GO:0070402">
    <property type="term" value="F:NADPH binding"/>
    <property type="evidence" value="ECO:0007669"/>
    <property type="project" value="TreeGrafter"/>
</dbReference>
<dbReference type="InterPro" id="IPR036291">
    <property type="entry name" value="NAD(P)-bd_dom_sf"/>
</dbReference>
<dbReference type="Pfam" id="PF08240">
    <property type="entry name" value="ADH_N"/>
    <property type="match status" value="1"/>
</dbReference>
<dbReference type="PANTHER" id="PTHR48106">
    <property type="entry name" value="QUINONE OXIDOREDUCTASE PIG3-RELATED"/>
    <property type="match status" value="1"/>
</dbReference>
<dbReference type="EMBL" id="FONZ01000001">
    <property type="protein sequence ID" value="SFE65882.1"/>
    <property type="molecule type" value="Genomic_DNA"/>
</dbReference>
<dbReference type="Pfam" id="PF00107">
    <property type="entry name" value="ADH_zinc_N"/>
    <property type="match status" value="1"/>
</dbReference>
<dbReference type="AlphaFoldDB" id="A0A1I2CCG6"/>
<dbReference type="InterPro" id="IPR013154">
    <property type="entry name" value="ADH-like_N"/>
</dbReference>
<dbReference type="InterPro" id="IPR020843">
    <property type="entry name" value="ER"/>
</dbReference>
<organism evidence="4 5">
    <name type="scientific">Flavimobilis marinus</name>
    <dbReference type="NCBI Taxonomy" id="285351"/>
    <lineage>
        <taxon>Bacteria</taxon>
        <taxon>Bacillati</taxon>
        <taxon>Actinomycetota</taxon>
        <taxon>Actinomycetes</taxon>
        <taxon>Micrococcales</taxon>
        <taxon>Jonesiaceae</taxon>
        <taxon>Flavimobilis</taxon>
    </lineage>
</organism>
<evidence type="ECO:0000256" key="2">
    <source>
        <dbReference type="ARBA" id="ARBA00023002"/>
    </source>
</evidence>
<evidence type="ECO:0000313" key="4">
    <source>
        <dbReference type="EMBL" id="SFE65882.1"/>
    </source>
</evidence>
<proteinExistence type="predicted"/>
<sequence>MRIVSASPVVDGSAGPVNAPVLGWATEPRPSAAEGEVLVDVVGAGVNPADLLQVRGLYPPPPGAPAWPGLEVSGRVRAVGAGVDGWAPGDPVVALLAGGGYAEQVVVPAGQLLPAPRGVELLAAAALPEALCTAWSNLVDVGRLAPGQTVLVHGGSGGVGHVALQLALALGARVVTTAGGADRCAQVAALAPDAAASGDLVVVDHRSEDFVARVRDATGGAGADVVLDVVGAAYLDRNVDALATGGRLVVIGLQKGRRAEVDLGALLTKRASVHGTTLRSRPAVEKAAIVAAVRAHAWPLVDDGVVRAVVHATVPLGEAGRAHAMLGDGGVFGKIVLDVAGGSRD</sequence>
<dbReference type="InterPro" id="IPR013149">
    <property type="entry name" value="ADH-like_C"/>
</dbReference>
<dbReference type="Proteomes" id="UP000198520">
    <property type="component" value="Unassembled WGS sequence"/>
</dbReference>
<feature type="domain" description="Enoyl reductase (ER)" evidence="3">
    <location>
        <begin position="15"/>
        <end position="337"/>
    </location>
</feature>
<dbReference type="OrthoDB" id="9780520at2"/>
<dbReference type="SMART" id="SM00829">
    <property type="entry name" value="PKS_ER"/>
    <property type="match status" value="1"/>
</dbReference>